<dbReference type="Proteomes" id="UP000789702">
    <property type="component" value="Unassembled WGS sequence"/>
</dbReference>
<name>A0ACA9JX47_9GLOM</name>
<protein>
    <submittedName>
        <fullName evidence="1">4367_t:CDS:1</fullName>
    </submittedName>
</protein>
<evidence type="ECO:0000313" key="2">
    <source>
        <dbReference type="Proteomes" id="UP000789702"/>
    </source>
</evidence>
<evidence type="ECO:0000313" key="1">
    <source>
        <dbReference type="EMBL" id="CAG8440639.1"/>
    </source>
</evidence>
<comment type="caution">
    <text evidence="1">The sequence shown here is derived from an EMBL/GenBank/DDBJ whole genome shotgun (WGS) entry which is preliminary data.</text>
</comment>
<keyword evidence="2" id="KW-1185">Reference proteome</keyword>
<proteinExistence type="predicted"/>
<dbReference type="EMBL" id="CAJVPU010000099">
    <property type="protein sequence ID" value="CAG8440639.1"/>
    <property type="molecule type" value="Genomic_DNA"/>
</dbReference>
<organism evidence="1 2">
    <name type="scientific">Dentiscutata heterogama</name>
    <dbReference type="NCBI Taxonomy" id="1316150"/>
    <lineage>
        <taxon>Eukaryota</taxon>
        <taxon>Fungi</taxon>
        <taxon>Fungi incertae sedis</taxon>
        <taxon>Mucoromycota</taxon>
        <taxon>Glomeromycotina</taxon>
        <taxon>Glomeromycetes</taxon>
        <taxon>Diversisporales</taxon>
        <taxon>Gigasporaceae</taxon>
        <taxon>Dentiscutata</taxon>
    </lineage>
</organism>
<reference evidence="1" key="1">
    <citation type="submission" date="2021-06" db="EMBL/GenBank/DDBJ databases">
        <authorList>
            <person name="Kallberg Y."/>
            <person name="Tangrot J."/>
            <person name="Rosling A."/>
        </authorList>
    </citation>
    <scope>NUCLEOTIDE SEQUENCE</scope>
    <source>
        <strain evidence="1">IL203A</strain>
    </source>
</reference>
<gene>
    <name evidence="1" type="ORF">DHETER_LOCUS229</name>
</gene>
<sequence length="396" mass="44101">MASKDEENISSTHPVALSMLSKREDLIPATSFESSANNDNDNEEDQRISSQLSGSFYSGIDSLNILSSQENDILMNADPISVKNNKRTFDSLLEEKSGEYHVISHDSDAPVSKKINSTTSSAVNQAETQNIQLSSFSFKPVKRKTRKVMYKITNEKEINSSGNKKARHDSSTHASQSMSSQKATIFASERIHSGPSKTTRGRKKKSTREAALPKNIGPPLNPVGIFSNFRIFFIPNNIDKVRLRLLKEKVIERGGQVVDGEFGASTTHVITALQGRRILKILGIRENNVPQYEKLVDINPYIVQTSDTQQIEKNVHDNDENKRNDNYIKKKQRQESMSPKRRSSSPPSVTPEVSAPTYESPPTVSNVISGGDDPLLEMIAETKCLVDAVNYKYTLL</sequence>
<accession>A0ACA9JX47</accession>